<dbReference type="PROSITE" id="PS51449">
    <property type="entry name" value="MTTASE_N"/>
    <property type="match status" value="1"/>
</dbReference>
<dbReference type="InterPro" id="IPR038135">
    <property type="entry name" value="Methylthiotransferase_N_sf"/>
</dbReference>
<keyword evidence="9 10" id="KW-0472">Membrane</keyword>
<gene>
    <name evidence="13" type="ORF">C1SCF055_LOCUS18368</name>
</gene>
<dbReference type="EMBL" id="CAMXCT020001592">
    <property type="protein sequence ID" value="CAL1144836.1"/>
    <property type="molecule type" value="Genomic_DNA"/>
</dbReference>
<accession>A0A9P1FX74</accession>
<evidence type="ECO:0000313" key="14">
    <source>
        <dbReference type="EMBL" id="CAL4778773.1"/>
    </source>
</evidence>
<feature type="domain" description="Radical SAM core" evidence="12">
    <location>
        <begin position="1050"/>
        <end position="1151"/>
    </location>
</feature>
<dbReference type="Pfam" id="PF00919">
    <property type="entry name" value="UPF0004"/>
    <property type="match status" value="1"/>
</dbReference>
<dbReference type="InterPro" id="IPR018108">
    <property type="entry name" value="MCP_transmembrane"/>
</dbReference>
<keyword evidence="4" id="KW-0949">S-adenosyl-L-methionine</keyword>
<dbReference type="GO" id="GO:0051539">
    <property type="term" value="F:4 iron, 4 sulfur cluster binding"/>
    <property type="evidence" value="ECO:0007669"/>
    <property type="project" value="UniProtKB-KW"/>
</dbReference>
<comment type="subcellular location">
    <subcellularLocation>
        <location evidence="2">Membrane</location>
        <topology evidence="2">Multi-pass membrane protein</topology>
    </subcellularLocation>
</comment>
<dbReference type="Gene3D" id="1.50.40.10">
    <property type="entry name" value="Mitochondrial carrier domain"/>
    <property type="match status" value="1"/>
</dbReference>
<evidence type="ECO:0000256" key="7">
    <source>
        <dbReference type="ARBA" id="ARBA00023004"/>
    </source>
</evidence>
<dbReference type="Gene3D" id="3.40.50.12160">
    <property type="entry name" value="Methylthiotransferase, N-terminal domain"/>
    <property type="match status" value="1"/>
</dbReference>
<sequence>MGSPNPIMYDVRAKGCQGALGIKEAFESKQGFLKMSDDPTVYLNDVVHKATVMVNEEGTVAAAATGAVMAARCLPPPAMKMTVDRPFLFVISDVEGAILFLGKVVLPELSGIDATLASKGGYKECSDSEPFMAVMPFPLIPFRLWVFSRRPGDTSQSAPKFCAGEGGTRDVRDASFDASCERRGFLLGALSTLSVATVAPVEAAAPTGAGADVLPPFAAAFSGAIQGISQNVVKQLILHPFDTVKTRLQAQAVARGIDDIDRRDLFKDVYRGLLPTLVSGTPGSASFFAAKEAAQSVLQTFPQPVKTSCGVLAGVLCAKAIKTPFDVAETKAMASVAKGEALAWDGSLQKLTSAFEKEGLQGLYRGYGANVLYKLPADLAKFLAFEALKSTGSLPTGTAGALATLWSNAVTTPLDVVRTQVMVEGAQKESKNVLQKLQELIDTGDSEKIWSGFGWRLARGIVAGAIQFTVLEGTKEAVEGKDQGIRWLQRRWPSLATSLQRCQSAFAKSAALAVLVEPGAVVCLLAGASRMTPLVFFALNLSGTLARLLLIRCLAATLPGPLEALLQLVRHFSLPLAMLMATISGIGCIGLLRAKEEQREEEPPGNSGHELSANSDCGVAKVALQVAMSGRHGEGEKGEGSWAGDDSARWWAQKRCRGPRTLRKLGGKKTQKSWKWEEEEEEASMVTAANDGWVPPHCRTGRLPGLWCGHQLPLGARRRSRNAIYSRRGACSICLGLGAVAGIRSHPRRRLRGLRGRRGLRGSGALGEVEALPGVRKRSDLTQERLQWLRRSERQRQAAVAAVKLRQILVASEEMAVEVQRQLVAQPETWPKLSELSLEEAELGWVGLHDSYLDELLPLFVRHAALRAQPGDMLKLQSERGWHVLRIEDVMLDLRVKRLGQDGGRAKDALHSKTYTVITMGCQMNQADSERMEGQLASLGMRPVLEEEDPDVVLLNTCSIRDKAEKKVYARLDAHLQRKRKGQDVTLVVTGCVAQQEGEDLLRAVPEVDVVMGPQFANRLADVLNESVLGGQICATEDSRIMEDVTMPNRQSSISAWVNVIYGCNERCSYCVVPFTRGSEQSRPMSSIRREVETLGDEGFREVTLLGQNIDAYGRDFTPRRTFADLLRSLSDLDISRIRFLTSTPGTSLMT</sequence>
<dbReference type="InterPro" id="IPR042178">
    <property type="entry name" value="Serpin_sf_1"/>
</dbReference>
<reference evidence="14 15" key="2">
    <citation type="submission" date="2024-05" db="EMBL/GenBank/DDBJ databases">
        <authorList>
            <person name="Chen Y."/>
            <person name="Shah S."/>
            <person name="Dougan E. K."/>
            <person name="Thang M."/>
            <person name="Chan C."/>
        </authorList>
    </citation>
    <scope>NUCLEOTIDE SEQUENCE [LARGE SCALE GENOMIC DNA]</scope>
</reference>
<keyword evidence="8" id="KW-0411">Iron-sulfur</keyword>
<evidence type="ECO:0000259" key="11">
    <source>
        <dbReference type="PROSITE" id="PS51449"/>
    </source>
</evidence>
<keyword evidence="6" id="KW-0479">Metal-binding</keyword>
<name>A0A9P1FX74_9DINO</name>
<feature type="domain" description="MTTase N-terminal" evidence="11">
    <location>
        <begin position="913"/>
        <end position="1029"/>
    </location>
</feature>
<dbReference type="InterPro" id="IPR020612">
    <property type="entry name" value="Methylthiotransferase_CS"/>
</dbReference>
<dbReference type="InterPro" id="IPR036186">
    <property type="entry name" value="Serpin_sf"/>
</dbReference>
<dbReference type="InterPro" id="IPR007197">
    <property type="entry name" value="rSAM"/>
</dbReference>
<dbReference type="InterPro" id="IPR023796">
    <property type="entry name" value="Serpin_dom"/>
</dbReference>
<evidence type="ECO:0000256" key="3">
    <source>
        <dbReference type="ARBA" id="ARBA00022485"/>
    </source>
</evidence>
<dbReference type="EMBL" id="CAMXCT030001592">
    <property type="protein sequence ID" value="CAL4778773.1"/>
    <property type="molecule type" value="Genomic_DNA"/>
</dbReference>
<keyword evidence="7" id="KW-0408">Iron</keyword>
<dbReference type="InterPro" id="IPR013848">
    <property type="entry name" value="Methylthiotransferase_N"/>
</dbReference>
<dbReference type="InterPro" id="IPR023395">
    <property type="entry name" value="MCP_dom_sf"/>
</dbReference>
<evidence type="ECO:0000313" key="15">
    <source>
        <dbReference type="Proteomes" id="UP001152797"/>
    </source>
</evidence>
<dbReference type="Gene3D" id="3.30.750.210">
    <property type="match status" value="1"/>
</dbReference>
<dbReference type="SUPFAM" id="SSF102114">
    <property type="entry name" value="Radical SAM enzymes"/>
    <property type="match status" value="1"/>
</dbReference>
<feature type="repeat" description="Solcar" evidence="10">
    <location>
        <begin position="218"/>
        <end position="297"/>
    </location>
</feature>
<keyword evidence="5 10" id="KW-0812">Transmembrane</keyword>
<comment type="cofactor">
    <cofactor evidence="1">
        <name>[4Fe-4S] cluster</name>
        <dbReference type="ChEBI" id="CHEBI:49883"/>
    </cofactor>
</comment>
<protein>
    <submittedName>
        <fullName evidence="14">tRNA-2-methylthio-N(6)-dimethylallyladenosine synthase ((Dimethylallyl)adenosine tRN A methylthiotransferase MiaB) (tRNA-i(6)A37 methylthiotransferase)</fullName>
    </submittedName>
</protein>
<dbReference type="GO" id="GO:0016020">
    <property type="term" value="C:membrane"/>
    <property type="evidence" value="ECO:0007669"/>
    <property type="project" value="UniProtKB-SubCell"/>
</dbReference>
<evidence type="ECO:0000256" key="4">
    <source>
        <dbReference type="ARBA" id="ARBA00022691"/>
    </source>
</evidence>
<dbReference type="FunFam" id="3.40.50.12160:FF:000003">
    <property type="entry name" value="CDK5 regulatory subunit-associated protein 1"/>
    <property type="match status" value="1"/>
</dbReference>
<evidence type="ECO:0000256" key="6">
    <source>
        <dbReference type="ARBA" id="ARBA00022723"/>
    </source>
</evidence>
<dbReference type="EMBL" id="CAMXCT010001592">
    <property type="protein sequence ID" value="CAI3991461.1"/>
    <property type="molecule type" value="Genomic_DNA"/>
</dbReference>
<dbReference type="InterPro" id="IPR023795">
    <property type="entry name" value="Serpin_CS"/>
</dbReference>
<evidence type="ECO:0000256" key="5">
    <source>
        <dbReference type="ARBA" id="ARBA00022692"/>
    </source>
</evidence>
<dbReference type="SFLD" id="SFLDS00029">
    <property type="entry name" value="Radical_SAM"/>
    <property type="match status" value="1"/>
</dbReference>
<dbReference type="GO" id="GO:0046872">
    <property type="term" value="F:metal ion binding"/>
    <property type="evidence" value="ECO:0007669"/>
    <property type="project" value="UniProtKB-KW"/>
</dbReference>
<dbReference type="GO" id="GO:0035596">
    <property type="term" value="F:methylthiotransferase activity"/>
    <property type="evidence" value="ECO:0007669"/>
    <property type="project" value="InterPro"/>
</dbReference>
<comment type="caution">
    <text evidence="13">The sequence shown here is derived from an EMBL/GenBank/DDBJ whole genome shotgun (WGS) entry which is preliminary data.</text>
</comment>
<dbReference type="PANTHER" id="PTHR43020">
    <property type="entry name" value="CDK5 REGULATORY SUBUNIT-ASSOCIATED PROTEIN 1"/>
    <property type="match status" value="1"/>
</dbReference>
<dbReference type="Proteomes" id="UP001152797">
    <property type="component" value="Unassembled WGS sequence"/>
</dbReference>
<dbReference type="Pfam" id="PF00079">
    <property type="entry name" value="Serpin"/>
    <property type="match status" value="1"/>
</dbReference>
<dbReference type="SUPFAM" id="SSF103506">
    <property type="entry name" value="Mitochondrial carrier"/>
    <property type="match status" value="1"/>
</dbReference>
<feature type="repeat" description="Solcar" evidence="10">
    <location>
        <begin position="301"/>
        <end position="390"/>
    </location>
</feature>
<dbReference type="PROSITE" id="PS00284">
    <property type="entry name" value="SERPIN"/>
    <property type="match status" value="1"/>
</dbReference>
<evidence type="ECO:0000259" key="12">
    <source>
        <dbReference type="PROSITE" id="PS51918"/>
    </source>
</evidence>
<dbReference type="PROSITE" id="PS50920">
    <property type="entry name" value="SOLCAR"/>
    <property type="match status" value="3"/>
</dbReference>
<evidence type="ECO:0000256" key="8">
    <source>
        <dbReference type="ARBA" id="ARBA00023014"/>
    </source>
</evidence>
<evidence type="ECO:0000313" key="13">
    <source>
        <dbReference type="EMBL" id="CAI3991461.1"/>
    </source>
</evidence>
<dbReference type="Gene3D" id="3.30.497.10">
    <property type="entry name" value="Antithrombin, subunit I, domain 2"/>
    <property type="match status" value="1"/>
</dbReference>
<dbReference type="InterPro" id="IPR058240">
    <property type="entry name" value="rSAM_sf"/>
</dbReference>
<dbReference type="OrthoDB" id="442177at2759"/>
<evidence type="ECO:0000256" key="9">
    <source>
        <dbReference type="ARBA" id="ARBA00023136"/>
    </source>
</evidence>
<dbReference type="SUPFAM" id="SSF56574">
    <property type="entry name" value="Serpins"/>
    <property type="match status" value="1"/>
</dbReference>
<evidence type="ECO:0000256" key="2">
    <source>
        <dbReference type="ARBA" id="ARBA00004141"/>
    </source>
</evidence>
<keyword evidence="15" id="KW-1185">Reference proteome</keyword>
<feature type="repeat" description="Solcar" evidence="10">
    <location>
        <begin position="391"/>
        <end position="477"/>
    </location>
</feature>
<evidence type="ECO:0000256" key="1">
    <source>
        <dbReference type="ARBA" id="ARBA00001966"/>
    </source>
</evidence>
<dbReference type="PROSITE" id="PS51918">
    <property type="entry name" value="RADICAL_SAM"/>
    <property type="match status" value="1"/>
</dbReference>
<reference evidence="13" key="1">
    <citation type="submission" date="2022-10" db="EMBL/GenBank/DDBJ databases">
        <authorList>
            <person name="Chen Y."/>
            <person name="Dougan E. K."/>
            <person name="Chan C."/>
            <person name="Rhodes N."/>
            <person name="Thang M."/>
        </authorList>
    </citation>
    <scope>NUCLEOTIDE SEQUENCE</scope>
</reference>
<proteinExistence type="predicted"/>
<dbReference type="Pfam" id="PF00153">
    <property type="entry name" value="Mito_carr"/>
    <property type="match status" value="3"/>
</dbReference>
<evidence type="ECO:0000256" key="10">
    <source>
        <dbReference type="PROSITE-ProRule" id="PRU00282"/>
    </source>
</evidence>
<keyword evidence="3" id="KW-0004">4Fe-4S</keyword>
<dbReference type="PANTHER" id="PTHR43020:SF2">
    <property type="entry name" value="MITOCHONDRIAL TRNA METHYLTHIOTRANSFERASE CDK5RAP1"/>
    <property type="match status" value="1"/>
</dbReference>
<dbReference type="PROSITE" id="PS01278">
    <property type="entry name" value="MTTASE_RADICAL"/>
    <property type="match status" value="1"/>
</dbReference>
<dbReference type="GO" id="GO:0035600">
    <property type="term" value="P:tRNA methylthiolation"/>
    <property type="evidence" value="ECO:0007669"/>
    <property type="project" value="TreeGrafter"/>
</dbReference>
<dbReference type="Pfam" id="PF04055">
    <property type="entry name" value="Radical_SAM"/>
    <property type="match status" value="1"/>
</dbReference>
<dbReference type="AlphaFoldDB" id="A0A9P1FX74"/>
<organism evidence="13">
    <name type="scientific">Cladocopium goreaui</name>
    <dbReference type="NCBI Taxonomy" id="2562237"/>
    <lineage>
        <taxon>Eukaryota</taxon>
        <taxon>Sar</taxon>
        <taxon>Alveolata</taxon>
        <taxon>Dinophyceae</taxon>
        <taxon>Suessiales</taxon>
        <taxon>Symbiodiniaceae</taxon>
        <taxon>Cladocopium</taxon>
    </lineage>
</organism>